<feature type="transmembrane region" description="Helical" evidence="13">
    <location>
        <begin position="363"/>
        <end position="384"/>
    </location>
</feature>
<keyword evidence="8 13" id="KW-0769">Symport</keyword>
<dbReference type="Pfam" id="PF02705">
    <property type="entry name" value="K_trans"/>
    <property type="match status" value="1"/>
</dbReference>
<comment type="caution">
    <text evidence="16">The sequence shown here is derived from an EMBL/GenBank/DDBJ whole genome shotgun (WGS) entry which is preliminary data.</text>
</comment>
<dbReference type="GO" id="GO:0005886">
    <property type="term" value="C:plasma membrane"/>
    <property type="evidence" value="ECO:0007669"/>
    <property type="project" value="UniProtKB-SubCell"/>
</dbReference>
<dbReference type="PANTHER" id="PTHR30540">
    <property type="entry name" value="OSMOTIC STRESS POTASSIUM TRANSPORTER"/>
    <property type="match status" value="1"/>
</dbReference>
<feature type="transmembrane region" description="Helical" evidence="13">
    <location>
        <begin position="202"/>
        <end position="224"/>
    </location>
</feature>
<evidence type="ECO:0000256" key="10">
    <source>
        <dbReference type="ARBA" id="ARBA00022989"/>
    </source>
</evidence>
<comment type="subcellular location">
    <subcellularLocation>
        <location evidence="13">Cell membrane</location>
        <topology evidence="13">Multi-pass membrane protein</topology>
    </subcellularLocation>
    <subcellularLocation>
        <location evidence="1">Membrane</location>
        <topology evidence="1">Multi-pass membrane protein</topology>
    </subcellularLocation>
</comment>
<evidence type="ECO:0000256" key="5">
    <source>
        <dbReference type="ARBA" id="ARBA00022519"/>
    </source>
</evidence>
<evidence type="ECO:0000256" key="13">
    <source>
        <dbReference type="HAMAP-Rule" id="MF_01522"/>
    </source>
</evidence>
<comment type="similarity">
    <text evidence="2 13">Belongs to the HAK/KUP transporter (TC 2.A.72) family.</text>
</comment>
<evidence type="ECO:0000259" key="15">
    <source>
        <dbReference type="Pfam" id="PF22776"/>
    </source>
</evidence>
<feature type="transmembrane region" description="Helical" evidence="13">
    <location>
        <begin position="97"/>
        <end position="118"/>
    </location>
</feature>
<evidence type="ECO:0000256" key="11">
    <source>
        <dbReference type="ARBA" id="ARBA00023065"/>
    </source>
</evidence>
<accession>A0A4V1RVB2</accession>
<evidence type="ECO:0000256" key="6">
    <source>
        <dbReference type="ARBA" id="ARBA00022538"/>
    </source>
</evidence>
<keyword evidence="10 13" id="KW-1133">Transmembrane helix</keyword>
<feature type="transmembrane region" description="Helical" evidence="13">
    <location>
        <begin position="283"/>
        <end position="311"/>
    </location>
</feature>
<feature type="transmembrane region" description="Helical" evidence="13">
    <location>
        <begin position="168"/>
        <end position="190"/>
    </location>
</feature>
<proteinExistence type="inferred from homology"/>
<comment type="catalytic activity">
    <reaction evidence="13">
        <text>K(+)(in) + H(+)(in) = K(+)(out) + H(+)(out)</text>
        <dbReference type="Rhea" id="RHEA:28490"/>
        <dbReference type="ChEBI" id="CHEBI:15378"/>
        <dbReference type="ChEBI" id="CHEBI:29103"/>
    </reaction>
</comment>
<feature type="transmembrane region" description="Helical" evidence="13">
    <location>
        <begin position="332"/>
        <end position="357"/>
    </location>
</feature>
<keyword evidence="9 13" id="KW-0630">Potassium</keyword>
<keyword evidence="5" id="KW-0997">Cell inner membrane</keyword>
<name>A0A4V1RVB2_9HYPH</name>
<dbReference type="InterPro" id="IPR023051">
    <property type="entry name" value="Kup"/>
</dbReference>
<evidence type="ECO:0000256" key="12">
    <source>
        <dbReference type="ARBA" id="ARBA00023136"/>
    </source>
</evidence>
<evidence type="ECO:0000256" key="1">
    <source>
        <dbReference type="ARBA" id="ARBA00004141"/>
    </source>
</evidence>
<evidence type="ECO:0000256" key="9">
    <source>
        <dbReference type="ARBA" id="ARBA00022958"/>
    </source>
</evidence>
<dbReference type="EMBL" id="QYBB01000001">
    <property type="protein sequence ID" value="RYC34044.1"/>
    <property type="molecule type" value="Genomic_DNA"/>
</dbReference>
<dbReference type="PANTHER" id="PTHR30540:SF79">
    <property type="entry name" value="LOW AFFINITY POTASSIUM TRANSPORT SYSTEM PROTEIN KUP"/>
    <property type="match status" value="1"/>
</dbReference>
<evidence type="ECO:0000313" key="16">
    <source>
        <dbReference type="EMBL" id="RYC34044.1"/>
    </source>
</evidence>
<reference evidence="16 17" key="1">
    <citation type="submission" date="2018-12" db="EMBL/GenBank/DDBJ databases">
        <authorList>
            <person name="Grouzdev D.S."/>
            <person name="Krutkina M.S."/>
        </authorList>
    </citation>
    <scope>NUCLEOTIDE SEQUENCE [LARGE SCALE GENOMIC DNA]</scope>
    <source>
        <strain evidence="16 17">RmlP026</strain>
    </source>
</reference>
<evidence type="ECO:0000256" key="3">
    <source>
        <dbReference type="ARBA" id="ARBA00022448"/>
    </source>
</evidence>
<keyword evidence="17" id="KW-1185">Reference proteome</keyword>
<feature type="transmembrane region" description="Helical" evidence="13">
    <location>
        <begin position="244"/>
        <end position="263"/>
    </location>
</feature>
<keyword evidence="4 13" id="KW-1003">Cell membrane</keyword>
<gene>
    <name evidence="13" type="primary">kup</name>
    <name evidence="16" type="ORF">D3273_01985</name>
</gene>
<feature type="transmembrane region" description="Helical" evidence="13">
    <location>
        <begin position="422"/>
        <end position="439"/>
    </location>
</feature>
<sequence length="619" mass="65591">MAEAPKFSAAGIVGSLGIVFGDIGTSPIYTFRECLGAAGRGADPATVTDLLSLILWTLAVVVTLKYVVLVMRADNDGEGGIVALLGLARDAEPGPRLSYALLVAGLVGASLFFGDGMITPAISVLSAVEGLDTATPVFHPYIVPITVAVLVALFAVQSRGSAKIGFLFGPVMVVWFTLLAATGVARILAYPAVLAALDPRHAVAFLATHGTVSLVVLGSAFLSVTGAEALYADMGHFGRGPIRLSWSAMVLPALALNYLGQGANVLVDADALHNPFYRMFPGWAIYPVVALAALATVIASQAVISGAFSLAQQAIQVSLMPRLDVRQTSDEAMGQVYVPQVNWILMVAVIGLVFGFGSSERLASAYGIAVSGTMVVTTLLLAVVARRRWGWGLPLTVAVMGTLGAVDVAFFAANALKVADGGWFPLLVGALVFTVMSTWHRGRSLVVERIDEENAAIDEFVRDGAPSLHRVKGTGVFLASPRGTIPAALAENIRHNKVLHERVVLLTVVTEPTPTVRPERRMVVEPMEQNIARVFLHFGFAERPDVPKALTADSARFAIDLDDTSFFVGRAMSVPGQRRGLAPWRERLFAFLSHNAVGASDYFGLPPARAVEIGMRVDL</sequence>
<evidence type="ECO:0000259" key="14">
    <source>
        <dbReference type="Pfam" id="PF02705"/>
    </source>
</evidence>
<dbReference type="InterPro" id="IPR003855">
    <property type="entry name" value="K+_transporter"/>
</dbReference>
<keyword evidence="6 13" id="KW-0633">Potassium transport</keyword>
<feature type="domain" description="K+ potassium transporter C-terminal" evidence="15">
    <location>
        <begin position="472"/>
        <end position="619"/>
    </location>
</feature>
<evidence type="ECO:0000256" key="2">
    <source>
        <dbReference type="ARBA" id="ARBA00007019"/>
    </source>
</evidence>
<evidence type="ECO:0000256" key="8">
    <source>
        <dbReference type="ARBA" id="ARBA00022847"/>
    </source>
</evidence>
<keyword evidence="11 13" id="KW-0406">Ion transport</keyword>
<evidence type="ECO:0000313" key="17">
    <source>
        <dbReference type="Proteomes" id="UP000290759"/>
    </source>
</evidence>
<dbReference type="Proteomes" id="UP000290759">
    <property type="component" value="Unassembled WGS sequence"/>
</dbReference>
<dbReference type="InterPro" id="IPR053951">
    <property type="entry name" value="K_trans_N"/>
</dbReference>
<dbReference type="HAMAP" id="MF_01522">
    <property type="entry name" value="Kup"/>
    <property type="match status" value="1"/>
</dbReference>
<feature type="domain" description="K+ potassium transporter integral membrane" evidence="14">
    <location>
        <begin position="12"/>
        <end position="462"/>
    </location>
</feature>
<reference evidence="16 17" key="2">
    <citation type="submission" date="2019-02" db="EMBL/GenBank/DDBJ databases">
        <title>'Lichenibacterium ramalinii' gen. nov. sp. nov., 'Lichenibacterium minor' gen. nov. sp. nov.</title>
        <authorList>
            <person name="Pankratov T."/>
        </authorList>
    </citation>
    <scope>NUCLEOTIDE SEQUENCE [LARGE SCALE GENOMIC DNA]</scope>
    <source>
        <strain evidence="16 17">RmlP026</strain>
    </source>
</reference>
<comment type="function">
    <text evidence="13">Transport of potassium into the cell. Likely operates as a K(+):H(+) symporter.</text>
</comment>
<feature type="transmembrane region" description="Helical" evidence="13">
    <location>
        <begin position="138"/>
        <end position="156"/>
    </location>
</feature>
<dbReference type="InterPro" id="IPR053952">
    <property type="entry name" value="K_trans_C"/>
</dbReference>
<dbReference type="GO" id="GO:0015293">
    <property type="term" value="F:symporter activity"/>
    <property type="evidence" value="ECO:0007669"/>
    <property type="project" value="UniProtKB-UniRule"/>
</dbReference>
<dbReference type="Pfam" id="PF22776">
    <property type="entry name" value="K_trans_C"/>
    <property type="match status" value="1"/>
</dbReference>
<feature type="transmembrane region" description="Helical" evidence="13">
    <location>
        <begin position="7"/>
        <end position="30"/>
    </location>
</feature>
<dbReference type="AlphaFoldDB" id="A0A4V1RVB2"/>
<dbReference type="RefSeq" id="WP_129222946.1">
    <property type="nucleotide sequence ID" value="NZ_QYBB01000001.1"/>
</dbReference>
<evidence type="ECO:0000256" key="7">
    <source>
        <dbReference type="ARBA" id="ARBA00022692"/>
    </source>
</evidence>
<organism evidence="16 17">
    <name type="scientific">Lichenibacterium minor</name>
    <dbReference type="NCBI Taxonomy" id="2316528"/>
    <lineage>
        <taxon>Bacteria</taxon>
        <taxon>Pseudomonadati</taxon>
        <taxon>Pseudomonadota</taxon>
        <taxon>Alphaproteobacteria</taxon>
        <taxon>Hyphomicrobiales</taxon>
        <taxon>Lichenihabitantaceae</taxon>
        <taxon>Lichenibacterium</taxon>
    </lineage>
</organism>
<protein>
    <recommendedName>
        <fullName evidence="13">Probable potassium transport system protein Kup</fullName>
    </recommendedName>
</protein>
<keyword evidence="12 13" id="KW-0472">Membrane</keyword>
<feature type="transmembrane region" description="Helical" evidence="13">
    <location>
        <begin position="50"/>
        <end position="68"/>
    </location>
</feature>
<dbReference type="GO" id="GO:0015079">
    <property type="term" value="F:potassium ion transmembrane transporter activity"/>
    <property type="evidence" value="ECO:0007669"/>
    <property type="project" value="UniProtKB-UniRule"/>
</dbReference>
<dbReference type="OrthoDB" id="9805577at2"/>
<evidence type="ECO:0000256" key="4">
    <source>
        <dbReference type="ARBA" id="ARBA00022475"/>
    </source>
</evidence>
<keyword evidence="7 13" id="KW-0812">Transmembrane</keyword>
<feature type="transmembrane region" description="Helical" evidence="13">
    <location>
        <begin position="391"/>
        <end position="416"/>
    </location>
</feature>
<keyword evidence="3 13" id="KW-0813">Transport</keyword>